<protein>
    <submittedName>
        <fullName evidence="2">Uncharacterized protein</fullName>
    </submittedName>
</protein>
<gene>
    <name evidence="2" type="ORF">F3Y22_tig00110926pilonHSYRG00108</name>
</gene>
<evidence type="ECO:0000256" key="1">
    <source>
        <dbReference type="SAM" id="SignalP"/>
    </source>
</evidence>
<name>A0A6A2ZEL7_HIBSY</name>
<dbReference type="Proteomes" id="UP000436088">
    <property type="component" value="Unassembled WGS sequence"/>
</dbReference>
<accession>A0A6A2ZEL7</accession>
<dbReference type="AlphaFoldDB" id="A0A6A2ZEL7"/>
<keyword evidence="1" id="KW-0732">Signal</keyword>
<evidence type="ECO:0000313" key="2">
    <source>
        <dbReference type="EMBL" id="KAE8690127.1"/>
    </source>
</evidence>
<dbReference type="EMBL" id="VEPZ02001162">
    <property type="protein sequence ID" value="KAE8690127.1"/>
    <property type="molecule type" value="Genomic_DNA"/>
</dbReference>
<sequence>MMRKYVCVAITVLLVFCNSSRALSMEINSSRSTSIIADDPDLEFPMDSHSSRFLKSGDSVVGDALFRSKPDTNCARGKPYRDCLPQRNPHKKPEHCATYKRDCGGGR</sequence>
<proteinExistence type="predicted"/>
<feature type="signal peptide" evidence="1">
    <location>
        <begin position="1"/>
        <end position="22"/>
    </location>
</feature>
<organism evidence="2 3">
    <name type="scientific">Hibiscus syriacus</name>
    <name type="common">Rose of Sharon</name>
    <dbReference type="NCBI Taxonomy" id="106335"/>
    <lineage>
        <taxon>Eukaryota</taxon>
        <taxon>Viridiplantae</taxon>
        <taxon>Streptophyta</taxon>
        <taxon>Embryophyta</taxon>
        <taxon>Tracheophyta</taxon>
        <taxon>Spermatophyta</taxon>
        <taxon>Magnoliopsida</taxon>
        <taxon>eudicotyledons</taxon>
        <taxon>Gunneridae</taxon>
        <taxon>Pentapetalae</taxon>
        <taxon>rosids</taxon>
        <taxon>malvids</taxon>
        <taxon>Malvales</taxon>
        <taxon>Malvaceae</taxon>
        <taxon>Malvoideae</taxon>
        <taxon>Hibiscus</taxon>
    </lineage>
</organism>
<feature type="chain" id="PRO_5025648708" evidence="1">
    <location>
        <begin position="23"/>
        <end position="107"/>
    </location>
</feature>
<reference evidence="2" key="1">
    <citation type="submission" date="2019-09" db="EMBL/GenBank/DDBJ databases">
        <title>Draft genome information of white flower Hibiscus syriacus.</title>
        <authorList>
            <person name="Kim Y.-M."/>
        </authorList>
    </citation>
    <scope>NUCLEOTIDE SEQUENCE [LARGE SCALE GENOMIC DNA]</scope>
    <source>
        <strain evidence="2">YM2019G1</strain>
    </source>
</reference>
<evidence type="ECO:0000313" key="3">
    <source>
        <dbReference type="Proteomes" id="UP000436088"/>
    </source>
</evidence>
<keyword evidence="3" id="KW-1185">Reference proteome</keyword>
<comment type="caution">
    <text evidence="2">The sequence shown here is derived from an EMBL/GenBank/DDBJ whole genome shotgun (WGS) entry which is preliminary data.</text>
</comment>